<evidence type="ECO:0000313" key="2">
    <source>
        <dbReference type="Proteomes" id="UP000278351"/>
    </source>
</evidence>
<organism evidence="1 2">
    <name type="scientific">Chitinophaga lutea</name>
    <dbReference type="NCBI Taxonomy" id="2488634"/>
    <lineage>
        <taxon>Bacteria</taxon>
        <taxon>Pseudomonadati</taxon>
        <taxon>Bacteroidota</taxon>
        <taxon>Chitinophagia</taxon>
        <taxon>Chitinophagales</taxon>
        <taxon>Chitinophagaceae</taxon>
        <taxon>Chitinophaga</taxon>
    </lineage>
</organism>
<evidence type="ECO:0000313" key="1">
    <source>
        <dbReference type="EMBL" id="RPE12814.1"/>
    </source>
</evidence>
<dbReference type="InterPro" id="IPR053143">
    <property type="entry name" value="Arylsulfate_ST"/>
</dbReference>
<dbReference type="GO" id="GO:0004062">
    <property type="term" value="F:aryl sulfotransferase activity"/>
    <property type="evidence" value="ECO:0007669"/>
    <property type="project" value="InterPro"/>
</dbReference>
<dbReference type="RefSeq" id="WP_123845330.1">
    <property type="nucleotide sequence ID" value="NZ_RPDH01000001.1"/>
</dbReference>
<dbReference type="PANTHER" id="PTHR35340:SF5">
    <property type="entry name" value="ASST-DOMAIN-CONTAINING PROTEIN"/>
    <property type="match status" value="1"/>
</dbReference>
<gene>
    <name evidence="1" type="ORF">EGT74_04525</name>
</gene>
<dbReference type="InterPro" id="IPR018391">
    <property type="entry name" value="PQQ_b-propeller_rpt"/>
</dbReference>
<protein>
    <recommendedName>
        <fullName evidence="3">Aryl sulfotransferase</fullName>
    </recommendedName>
</protein>
<proteinExistence type="predicted"/>
<sequence length="374" mass="42042">MKLFSCLLLAVLCLACRQQKRSPVPYWAQEGFQLDSPQMDRVPAVFRNGYILLSRRDEPGALYLLNAQGKVVWHHQVKGAGFKTAHFTGHKTILCILGSREYATSYGNQVLELSLEGDTLLHLQKGQGDFTTNAHHDVLPGPGGNIVMLNTVEKQYDLRAKGGGVADTVKGDGILVLDRKGRKVWEWTVFGALNPLDDDDIVNTRKDWMHANSLSFDKDGNYLVSFYNNGQVWKLDARTGAVIWKFGRLGDFSFPDSAAFDMGHAVHLNDEGDLMLFDNGVSRKQSQTLAFRLNEKARTAIPVIRTPIPAYLFNDRMGSAYQAGPEHILQCCSKKNTVLLTDRQGTICWRLRCDFIPYRAEFIRKEALPDFITD</sequence>
<dbReference type="Pfam" id="PF05935">
    <property type="entry name" value="Arylsulfotrans"/>
    <property type="match status" value="1"/>
</dbReference>
<dbReference type="InterPro" id="IPR010262">
    <property type="entry name" value="Arylsulfotransferase_bact"/>
</dbReference>
<dbReference type="EMBL" id="RPDH01000001">
    <property type="protein sequence ID" value="RPE12814.1"/>
    <property type="molecule type" value="Genomic_DNA"/>
</dbReference>
<dbReference type="InterPro" id="IPR011047">
    <property type="entry name" value="Quinoprotein_ADH-like_sf"/>
</dbReference>
<dbReference type="AlphaFoldDB" id="A0A3N4QM90"/>
<dbReference type="Proteomes" id="UP000278351">
    <property type="component" value="Unassembled WGS sequence"/>
</dbReference>
<dbReference type="PANTHER" id="PTHR35340">
    <property type="entry name" value="PQQ ENZYME REPEAT PROTEIN-RELATED"/>
    <property type="match status" value="1"/>
</dbReference>
<dbReference type="SMART" id="SM00564">
    <property type="entry name" value="PQQ"/>
    <property type="match status" value="2"/>
</dbReference>
<dbReference type="OrthoDB" id="304912at2"/>
<accession>A0A3N4QM90</accession>
<dbReference type="SUPFAM" id="SSF50998">
    <property type="entry name" value="Quinoprotein alcohol dehydrogenase-like"/>
    <property type="match status" value="1"/>
</dbReference>
<evidence type="ECO:0008006" key="3">
    <source>
        <dbReference type="Google" id="ProtNLM"/>
    </source>
</evidence>
<keyword evidence="2" id="KW-1185">Reference proteome</keyword>
<comment type="caution">
    <text evidence="1">The sequence shown here is derived from an EMBL/GenBank/DDBJ whole genome shotgun (WGS) entry which is preliminary data.</text>
</comment>
<reference evidence="1 2" key="1">
    <citation type="submission" date="2018-11" db="EMBL/GenBank/DDBJ databases">
        <title>Chitinophaga lutea sp.nov., isolate from arsenic contaminated soil.</title>
        <authorList>
            <person name="Zong Y."/>
        </authorList>
    </citation>
    <scope>NUCLEOTIDE SEQUENCE [LARGE SCALE GENOMIC DNA]</scope>
    <source>
        <strain evidence="1 2">ZY74</strain>
    </source>
</reference>
<name>A0A3N4QM90_9BACT</name>
<dbReference type="InterPro" id="IPR015943">
    <property type="entry name" value="WD40/YVTN_repeat-like_dom_sf"/>
</dbReference>
<dbReference type="Gene3D" id="2.130.10.10">
    <property type="entry name" value="YVTN repeat-like/Quinoprotein amine dehydrogenase"/>
    <property type="match status" value="1"/>
</dbReference>